<feature type="transmembrane region" description="Helical" evidence="2">
    <location>
        <begin position="12"/>
        <end position="43"/>
    </location>
</feature>
<accession>A0A2Z5AEN7</accession>
<gene>
    <name evidence="4" type="ORF">CE139_23320</name>
</gene>
<reference evidence="4 5" key="1">
    <citation type="submission" date="2017-06" db="EMBL/GenBank/DDBJ databases">
        <title>Evolution towards high GC content and high-temperature stress adaptation in endophytic Pseudomonas oryzihabitans impacted its plant-growth promoting traits.</title>
        <authorList>
            <person name="Nascimento F.X."/>
        </authorList>
    </citation>
    <scope>NUCLEOTIDE SEQUENCE [LARGE SCALE GENOMIC DNA]</scope>
    <source>
        <strain evidence="4 5">MS8</strain>
    </source>
</reference>
<organism evidence="4 5">
    <name type="scientific">Pseudomonas oryzihabitans</name>
    <dbReference type="NCBI Taxonomy" id="47885"/>
    <lineage>
        <taxon>Bacteria</taxon>
        <taxon>Pseudomonadati</taxon>
        <taxon>Pseudomonadota</taxon>
        <taxon>Gammaproteobacteria</taxon>
        <taxon>Pseudomonadales</taxon>
        <taxon>Pseudomonadaceae</taxon>
        <taxon>Pseudomonas</taxon>
    </lineage>
</organism>
<feature type="region of interest" description="Disordered" evidence="1">
    <location>
        <begin position="498"/>
        <end position="526"/>
    </location>
</feature>
<dbReference type="Proteomes" id="UP000250579">
    <property type="component" value="Chromosome"/>
</dbReference>
<keyword evidence="2" id="KW-1133">Transmembrane helix</keyword>
<keyword evidence="2" id="KW-0812">Transmembrane</keyword>
<dbReference type="AlphaFoldDB" id="A0A2Z5AEN7"/>
<feature type="transmembrane region" description="Helical" evidence="2">
    <location>
        <begin position="457"/>
        <end position="476"/>
    </location>
</feature>
<feature type="domain" description="TraG N-terminal Proteobacteria" evidence="3">
    <location>
        <begin position="10"/>
        <end position="498"/>
    </location>
</feature>
<dbReference type="RefSeq" id="WP_208692740.1">
    <property type="nucleotide sequence ID" value="NZ_CP022198.1"/>
</dbReference>
<evidence type="ECO:0000256" key="1">
    <source>
        <dbReference type="SAM" id="MobiDB-lite"/>
    </source>
</evidence>
<protein>
    <submittedName>
        <fullName evidence="4">Conjugal transfer protein TraG</fullName>
    </submittedName>
</protein>
<dbReference type="InterPro" id="IPR012931">
    <property type="entry name" value="TraG_N_Proteobacteria"/>
</dbReference>
<keyword evidence="2" id="KW-0472">Membrane</keyword>
<evidence type="ECO:0000313" key="4">
    <source>
        <dbReference type="EMBL" id="AXA68609.1"/>
    </source>
</evidence>
<feature type="transmembrane region" description="Helical" evidence="2">
    <location>
        <begin position="365"/>
        <end position="387"/>
    </location>
</feature>
<sequence length="526" mass="57214">MQLYTNDYLEYYLTLVGWIINSGIWEMIGGTGLFAAPFAAIIIQEWLRARGEGQDEGNKGILSLARIENRFYAAIFVIMLGLMPSTAATISFSTIQYDQTRSKQCQVDVPKPDGTGWATSFSTLNGKSAQVPVWWMVVHALSKGAAAAAVASIPCGQDLQQLRMEVNAERIDNPLLAQEVADFTNDCYARARAKLFMTQPTLTDKQYLDVSWIGSKYFLSTSGYYSDGSSGFRSHTPRTAWPYDATRDAGLAQTTGGGGYPTCTQWWSDGSIGLKARLLAQVEPDTLTKLAKWASFMSQEEVNDSVIRDLVSPKKQTLTQGQVYGDYGGQIGSSLYNDAARVTAGLGQAVGSLAYFPAMDSIRQAAPMVMAFLKMAFIICIPIVLVLGTYDLKVAMTLTFAQFALIFVDFWLQLARWVDSTIMDALYGTGIYKVNNTAPHVNFDPIIGLSNMQGDMLLNYVMGAMFLILPAFWMTAVSWTGFKVGGALDGLGNGTRSAQQQSGSIGATAQSKVTGGMVSSATQSRQ</sequence>
<evidence type="ECO:0000313" key="5">
    <source>
        <dbReference type="Proteomes" id="UP000250579"/>
    </source>
</evidence>
<evidence type="ECO:0000259" key="3">
    <source>
        <dbReference type="Pfam" id="PF07916"/>
    </source>
</evidence>
<dbReference type="EMBL" id="CP022198">
    <property type="protein sequence ID" value="AXA68609.1"/>
    <property type="molecule type" value="Genomic_DNA"/>
</dbReference>
<feature type="transmembrane region" description="Helical" evidence="2">
    <location>
        <begin position="71"/>
        <end position="95"/>
    </location>
</feature>
<evidence type="ECO:0000256" key="2">
    <source>
        <dbReference type="SAM" id="Phobius"/>
    </source>
</evidence>
<dbReference type="Pfam" id="PF07916">
    <property type="entry name" value="TraG_N"/>
    <property type="match status" value="1"/>
</dbReference>
<feature type="transmembrane region" description="Helical" evidence="2">
    <location>
        <begin position="394"/>
        <end position="414"/>
    </location>
</feature>
<name>A0A2Z5AEN7_9PSED</name>
<proteinExistence type="predicted"/>